<protein>
    <recommendedName>
        <fullName evidence="5">Arylsulfotransferase ASST</fullName>
    </recommendedName>
</protein>
<evidence type="ECO:0008006" key="5">
    <source>
        <dbReference type="Google" id="ProtNLM"/>
    </source>
</evidence>
<gene>
    <name evidence="3" type="ORF">FGG15_08580</name>
</gene>
<sequence length="455" mass="50812">MKRPFRLILASLLSILFLMNACNSDDNTIDPVDDTGQNPTDDEPTDDEPTDDEPTDDEPTDPPGVGEEAGTVEIFNADLVSNGYVLINDAGADRVYLMDKNSIILHEWDLPFGIGNDVELLEDGRLLGIMKAEDPDIQYGGQGGKLQFVNPDSTVDWNFDYSSLDYITHHDVELLPNGNVITIVWERRTAEQAEQAGSSLDIPIFPEAIIEVDPTTDEIVWEWHAWDHLVQDHDDTKDNFGVIADNPNRINLNYVTDKEGDIMHANGLEYDENNDLIFLSVNFYHEVWVIDHSTTTAEASTSSGGNFGMGGDLIYRFGNPKAYNNALGERLFRNNHHPRLLDGADVGKFSIYSNGADLEQSTAYELELPNPLELQANEDNEPAVAWSFTDADLFAPRVSGMVRIPSGNRLITEGDFGVWEVTEAGEVVWKFHTPGFYWRSYHYETDHPGIVALGL</sequence>
<feature type="chain" id="PRO_5045778289" description="Arylsulfotransferase ASST" evidence="2">
    <location>
        <begin position="25"/>
        <end position="455"/>
    </location>
</feature>
<evidence type="ECO:0000313" key="4">
    <source>
        <dbReference type="Proteomes" id="UP000751614"/>
    </source>
</evidence>
<dbReference type="RefSeq" id="WP_138835198.1">
    <property type="nucleotide sequence ID" value="NZ_VCNI01000001.1"/>
</dbReference>
<dbReference type="PANTHER" id="PTHR35340:SF5">
    <property type="entry name" value="ASST-DOMAIN-CONTAINING PROTEIN"/>
    <property type="match status" value="1"/>
</dbReference>
<dbReference type="EMBL" id="VCNI01000001">
    <property type="protein sequence ID" value="TMU57586.1"/>
    <property type="molecule type" value="Genomic_DNA"/>
</dbReference>
<comment type="caution">
    <text evidence="3">The sequence shown here is derived from an EMBL/GenBank/DDBJ whole genome shotgun (WGS) entry which is preliminary data.</text>
</comment>
<evidence type="ECO:0000256" key="2">
    <source>
        <dbReference type="SAM" id="SignalP"/>
    </source>
</evidence>
<reference evidence="3 4" key="1">
    <citation type="submission" date="2019-05" db="EMBL/GenBank/DDBJ databases">
        <title>Flagellimonas sp. AsT0115, sp. nov., isolated from a marine red algae, Asparagopsis taxiformis.</title>
        <authorList>
            <person name="Kim J."/>
            <person name="Jeong S.E."/>
            <person name="Jeon C.O."/>
        </authorList>
    </citation>
    <scope>NUCLEOTIDE SEQUENCE [LARGE SCALE GENOMIC DNA]</scope>
    <source>
        <strain evidence="3 4">AsT0115</strain>
    </source>
</reference>
<dbReference type="Pfam" id="PF05935">
    <property type="entry name" value="Arylsulfotrans"/>
    <property type="match status" value="1"/>
</dbReference>
<feature type="region of interest" description="Disordered" evidence="1">
    <location>
        <begin position="28"/>
        <end position="68"/>
    </location>
</feature>
<evidence type="ECO:0000313" key="3">
    <source>
        <dbReference type="EMBL" id="TMU57586.1"/>
    </source>
</evidence>
<proteinExistence type="predicted"/>
<organism evidence="3 4">
    <name type="scientific">Flagellimonas algicola</name>
    <dbReference type="NCBI Taxonomy" id="2583815"/>
    <lineage>
        <taxon>Bacteria</taxon>
        <taxon>Pseudomonadati</taxon>
        <taxon>Bacteroidota</taxon>
        <taxon>Flavobacteriia</taxon>
        <taxon>Flavobacteriales</taxon>
        <taxon>Flavobacteriaceae</taxon>
        <taxon>Flagellimonas</taxon>
    </lineage>
</organism>
<dbReference type="Proteomes" id="UP000751614">
    <property type="component" value="Unassembled WGS sequence"/>
</dbReference>
<dbReference type="PANTHER" id="PTHR35340">
    <property type="entry name" value="PQQ ENZYME REPEAT PROTEIN-RELATED"/>
    <property type="match status" value="1"/>
</dbReference>
<feature type="signal peptide" evidence="2">
    <location>
        <begin position="1"/>
        <end position="24"/>
    </location>
</feature>
<evidence type="ECO:0000256" key="1">
    <source>
        <dbReference type="SAM" id="MobiDB-lite"/>
    </source>
</evidence>
<keyword evidence="2" id="KW-0732">Signal</keyword>
<feature type="compositionally biased region" description="Acidic residues" evidence="1">
    <location>
        <begin position="40"/>
        <end position="60"/>
    </location>
</feature>
<name>A0ABY2WRG0_9FLAO</name>
<accession>A0ABY2WRG0</accession>
<dbReference type="InterPro" id="IPR053143">
    <property type="entry name" value="Arylsulfate_ST"/>
</dbReference>
<dbReference type="InterPro" id="IPR010262">
    <property type="entry name" value="Arylsulfotransferase_bact"/>
</dbReference>
<dbReference type="SUPFAM" id="SSF63829">
    <property type="entry name" value="Calcium-dependent phosphotriesterase"/>
    <property type="match status" value="1"/>
</dbReference>
<keyword evidence="4" id="KW-1185">Reference proteome</keyword>